<dbReference type="GO" id="GO:0050660">
    <property type="term" value="F:flavin adenine dinucleotide binding"/>
    <property type="evidence" value="ECO:0007669"/>
    <property type="project" value="InterPro"/>
</dbReference>
<dbReference type="Pfam" id="PF00441">
    <property type="entry name" value="Acyl-CoA_dh_1"/>
    <property type="match status" value="1"/>
</dbReference>
<dbReference type="PANTHER" id="PTHR48083">
    <property type="entry name" value="MEDIUM-CHAIN SPECIFIC ACYL-COA DEHYDROGENASE, MITOCHONDRIAL-RELATED"/>
    <property type="match status" value="1"/>
</dbReference>
<evidence type="ECO:0000256" key="6">
    <source>
        <dbReference type="ARBA" id="ARBA00023002"/>
    </source>
</evidence>
<dbReference type="InterPro" id="IPR036250">
    <property type="entry name" value="AcylCo_DH-like_C"/>
</dbReference>
<gene>
    <name evidence="11" type="ORF">CBYS24578_00016432</name>
</gene>
<feature type="domain" description="Acyl-CoA dehydrogenase/oxidase N-terminal" evidence="10">
    <location>
        <begin position="25"/>
        <end position="145"/>
    </location>
</feature>
<dbReference type="Gene3D" id="1.20.140.10">
    <property type="entry name" value="Butyryl-CoA Dehydrogenase, subunit A, domain 3"/>
    <property type="match status" value="1"/>
</dbReference>
<comment type="caution">
    <text evidence="11">The sequence shown here is derived from an EMBL/GenBank/DDBJ whole genome shotgun (WGS) entry which is preliminary data.</text>
</comment>
<keyword evidence="4 7" id="KW-0285">Flavoprotein</keyword>
<dbReference type="InterPro" id="IPR050741">
    <property type="entry name" value="Acyl-CoA_dehydrogenase"/>
</dbReference>
<dbReference type="GO" id="GO:0003995">
    <property type="term" value="F:acyl-CoA dehydrogenase activity"/>
    <property type="evidence" value="ECO:0007669"/>
    <property type="project" value="TreeGrafter"/>
</dbReference>
<comment type="subunit">
    <text evidence="3">Homodimer.</text>
</comment>
<dbReference type="InterPro" id="IPR037069">
    <property type="entry name" value="AcylCoA_DH/ox_N_sf"/>
</dbReference>
<feature type="domain" description="Acyl-CoA dehydrogenase/oxidase C-terminal" evidence="8">
    <location>
        <begin position="263"/>
        <end position="414"/>
    </location>
</feature>
<comment type="cofactor">
    <cofactor evidence="1 7">
        <name>FAD</name>
        <dbReference type="ChEBI" id="CHEBI:57692"/>
    </cofactor>
</comment>
<dbReference type="Proteomes" id="UP000754883">
    <property type="component" value="Unassembled WGS sequence"/>
</dbReference>
<dbReference type="SUPFAM" id="SSF47203">
    <property type="entry name" value="Acyl-CoA dehydrogenase C-terminal domain-like"/>
    <property type="match status" value="1"/>
</dbReference>
<dbReference type="InterPro" id="IPR009075">
    <property type="entry name" value="AcylCo_DH/oxidase_C"/>
</dbReference>
<dbReference type="AlphaFoldDB" id="A0A9N9UI66"/>
<feature type="domain" description="Acyl-CoA oxidase/dehydrogenase middle" evidence="9">
    <location>
        <begin position="149"/>
        <end position="251"/>
    </location>
</feature>
<dbReference type="GO" id="GO:0005737">
    <property type="term" value="C:cytoplasm"/>
    <property type="evidence" value="ECO:0007669"/>
    <property type="project" value="TreeGrafter"/>
</dbReference>
<dbReference type="Gene3D" id="1.10.540.10">
    <property type="entry name" value="Acyl-CoA dehydrogenase/oxidase, N-terminal domain"/>
    <property type="match status" value="1"/>
</dbReference>
<dbReference type="Gene3D" id="2.40.110.10">
    <property type="entry name" value="Butyryl-CoA Dehydrogenase, subunit A, domain 2"/>
    <property type="match status" value="1"/>
</dbReference>
<dbReference type="PANTHER" id="PTHR48083:SF13">
    <property type="entry name" value="ACYL-COA DEHYDROGENASE FAMILY MEMBER 11"/>
    <property type="match status" value="1"/>
</dbReference>
<evidence type="ECO:0000259" key="10">
    <source>
        <dbReference type="Pfam" id="PF02771"/>
    </source>
</evidence>
<evidence type="ECO:0000256" key="7">
    <source>
        <dbReference type="RuleBase" id="RU362125"/>
    </source>
</evidence>
<dbReference type="OrthoDB" id="434771at2759"/>
<dbReference type="InterPro" id="IPR046373">
    <property type="entry name" value="Acyl-CoA_Oxase/DH_mid-dom_sf"/>
</dbReference>
<organism evidence="11 12">
    <name type="scientific">Clonostachys byssicola</name>
    <dbReference type="NCBI Taxonomy" id="160290"/>
    <lineage>
        <taxon>Eukaryota</taxon>
        <taxon>Fungi</taxon>
        <taxon>Dikarya</taxon>
        <taxon>Ascomycota</taxon>
        <taxon>Pezizomycotina</taxon>
        <taxon>Sordariomycetes</taxon>
        <taxon>Hypocreomycetidae</taxon>
        <taxon>Hypocreales</taxon>
        <taxon>Bionectriaceae</taxon>
        <taxon>Clonostachys</taxon>
    </lineage>
</organism>
<dbReference type="Pfam" id="PF02770">
    <property type="entry name" value="Acyl-CoA_dh_M"/>
    <property type="match status" value="1"/>
</dbReference>
<evidence type="ECO:0000313" key="11">
    <source>
        <dbReference type="EMBL" id="CAG9988202.1"/>
    </source>
</evidence>
<dbReference type="Pfam" id="PF02771">
    <property type="entry name" value="Acyl-CoA_dh_N"/>
    <property type="match status" value="1"/>
</dbReference>
<keyword evidence="6 7" id="KW-0560">Oxidoreductase</keyword>
<reference evidence="12" key="1">
    <citation type="submission" date="2019-06" db="EMBL/GenBank/DDBJ databases">
        <authorList>
            <person name="Broberg M."/>
        </authorList>
    </citation>
    <scope>NUCLEOTIDE SEQUENCE [LARGE SCALE GENOMIC DNA]</scope>
</reference>
<dbReference type="InterPro" id="IPR009100">
    <property type="entry name" value="AcylCoA_DH/oxidase_NM_dom_sf"/>
</dbReference>
<keyword evidence="12" id="KW-1185">Reference proteome</keyword>
<evidence type="ECO:0000259" key="9">
    <source>
        <dbReference type="Pfam" id="PF02770"/>
    </source>
</evidence>
<keyword evidence="5 7" id="KW-0274">FAD</keyword>
<dbReference type="InterPro" id="IPR006091">
    <property type="entry name" value="Acyl-CoA_Oxase/DH_mid-dom"/>
</dbReference>
<comment type="similarity">
    <text evidence="2 7">Belongs to the acyl-CoA dehydrogenase family.</text>
</comment>
<evidence type="ECO:0000259" key="8">
    <source>
        <dbReference type="Pfam" id="PF00441"/>
    </source>
</evidence>
<evidence type="ECO:0000256" key="1">
    <source>
        <dbReference type="ARBA" id="ARBA00001974"/>
    </source>
</evidence>
<accession>A0A9N9UI66</accession>
<reference evidence="11 12" key="2">
    <citation type="submission" date="2021-10" db="EMBL/GenBank/DDBJ databases">
        <authorList>
            <person name="Piombo E."/>
        </authorList>
    </citation>
    <scope>NUCLEOTIDE SEQUENCE [LARGE SCALE GENOMIC DNA]</scope>
</reference>
<protein>
    <recommendedName>
        <fullName evidence="13">Acyl-CoA dehydrogenase NM domain-like protein</fullName>
    </recommendedName>
</protein>
<dbReference type="SUPFAM" id="SSF56645">
    <property type="entry name" value="Acyl-CoA dehydrogenase NM domain-like"/>
    <property type="match status" value="1"/>
</dbReference>
<dbReference type="FunFam" id="2.40.110.10:FF:000002">
    <property type="entry name" value="Acyl-CoA dehydrogenase fadE12"/>
    <property type="match status" value="1"/>
</dbReference>
<name>A0A9N9UI66_9HYPO</name>
<dbReference type="GO" id="GO:0033539">
    <property type="term" value="P:fatty acid beta-oxidation using acyl-CoA dehydrogenase"/>
    <property type="evidence" value="ECO:0007669"/>
    <property type="project" value="TreeGrafter"/>
</dbReference>
<dbReference type="InterPro" id="IPR013786">
    <property type="entry name" value="AcylCoA_DH/ox_N"/>
</dbReference>
<evidence type="ECO:0008006" key="13">
    <source>
        <dbReference type="Google" id="ProtNLM"/>
    </source>
</evidence>
<evidence type="ECO:0000313" key="12">
    <source>
        <dbReference type="Proteomes" id="UP000754883"/>
    </source>
</evidence>
<sequence length="460" mass="50964">MDIAASTRIPAIALTGVSPAARRKLDEVEEFVQNRCIPAETVFAQQLGVETKQRFATHHSIVEDLKEEARSRGLWNLFMAKEYCEDGAGFSNLEYALMAEQLGQSFIASECMNCSAPDTGNMEVLLKYGNLEQKKEWLQPLIDGEIRSAFLMSEPDVASSDATNIQFDIKRDGKDYILNGSKWWSSGAGDPRCELYIVMGKTDPCNPNPHRQQSVILVPSRTAGITVHRMLSVFGYDDAPHGHGHITFDNVRVPTANLVLDEGRGFEIIQGRLGPGRIHHAMRCIGVAERALNLMVSRAAEPKKKPFGKMLSQHDIVMARIARARAEIDAARLVVLNAALKIDNGDPKSAIGEIAEAKILVPEVLLRVLDDAIQLFGAAGVSQDTPLAYMWASARTMRLVDGPDEVHLLQLAKRETRRASVIRQKQARQETIMAEICQDRGITRVDPLHLGWTAQTKPRL</sequence>
<evidence type="ECO:0000256" key="3">
    <source>
        <dbReference type="ARBA" id="ARBA00011738"/>
    </source>
</evidence>
<dbReference type="EMBL" id="CABFNO020001448">
    <property type="protein sequence ID" value="CAG9988202.1"/>
    <property type="molecule type" value="Genomic_DNA"/>
</dbReference>
<evidence type="ECO:0000256" key="4">
    <source>
        <dbReference type="ARBA" id="ARBA00022630"/>
    </source>
</evidence>
<evidence type="ECO:0000256" key="5">
    <source>
        <dbReference type="ARBA" id="ARBA00022827"/>
    </source>
</evidence>
<proteinExistence type="inferred from homology"/>
<evidence type="ECO:0000256" key="2">
    <source>
        <dbReference type="ARBA" id="ARBA00009347"/>
    </source>
</evidence>